<sequence length="39" mass="4610">MSGFILKHCNSQFSKFVINIIKFNWAKKQNAKYSVYPTK</sequence>
<evidence type="ECO:0000313" key="1">
    <source>
        <dbReference type="EMBL" id="QTA89738.1"/>
    </source>
</evidence>
<dbReference type="Proteomes" id="UP000663722">
    <property type="component" value="Chromosome"/>
</dbReference>
<evidence type="ECO:0000313" key="2">
    <source>
        <dbReference type="Proteomes" id="UP000663722"/>
    </source>
</evidence>
<keyword evidence="2" id="KW-1185">Reference proteome</keyword>
<gene>
    <name evidence="1" type="ORF">dnm_057950</name>
</gene>
<organism evidence="1 2">
    <name type="scientific">Desulfonema magnum</name>
    <dbReference type="NCBI Taxonomy" id="45655"/>
    <lineage>
        <taxon>Bacteria</taxon>
        <taxon>Pseudomonadati</taxon>
        <taxon>Thermodesulfobacteriota</taxon>
        <taxon>Desulfobacteria</taxon>
        <taxon>Desulfobacterales</taxon>
        <taxon>Desulfococcaceae</taxon>
        <taxon>Desulfonema</taxon>
    </lineage>
</organism>
<proteinExistence type="predicted"/>
<reference evidence="1" key="1">
    <citation type="journal article" date="2021" name="Microb. Physiol.">
        <title>Proteogenomic Insights into the Physiology of Marine, Sulfate-Reducing, Filamentous Desulfonema limicola and Desulfonema magnum.</title>
        <authorList>
            <person name="Schnaars V."/>
            <person name="Wohlbrand L."/>
            <person name="Scheve S."/>
            <person name="Hinrichs C."/>
            <person name="Reinhardt R."/>
            <person name="Rabus R."/>
        </authorList>
    </citation>
    <scope>NUCLEOTIDE SEQUENCE</scope>
    <source>
        <strain evidence="1">4be13</strain>
    </source>
</reference>
<dbReference type="KEGG" id="dmm:dnm_057950"/>
<dbReference type="AlphaFoldDB" id="A0A975BQG6"/>
<protein>
    <submittedName>
        <fullName evidence="1">Uncharacterized protein</fullName>
    </submittedName>
</protein>
<dbReference type="EMBL" id="CP061800">
    <property type="protein sequence ID" value="QTA89738.1"/>
    <property type="molecule type" value="Genomic_DNA"/>
</dbReference>
<accession>A0A975BQG6</accession>
<name>A0A975BQG6_9BACT</name>